<dbReference type="InterPro" id="IPR013656">
    <property type="entry name" value="PAS_4"/>
</dbReference>
<dbReference type="InterPro" id="IPR000700">
    <property type="entry name" value="PAS-assoc_C"/>
</dbReference>
<sequence length="769" mass="82880">MPNPLRRRAPLLVGAAAALLFAGSVGIALQQAVQQYKLETQTQRISVWYSSQALVELHRTRSVLLRMGEPDSDDADETLLDRYEILLSRVALMTPENVEAAEALYGRLDMVAGLLQSLEGIEGDILGFRPGDAAARARIGAVLDAAEQRLTRLNVTLHTDRAEAVTRAQASASRLSLIFTACILGIALSSALLMVLLRRGMRRAEETERTLRVLVEALPVAVTAVDTDGRVVLANGAARDMFALPGPDQKLIGRSAAEIGAAPWLQQDAAAVLAAGEARGASEREVATPDGGRRTLITSAAPVLAAGNQVVRVVSVGLDVSERREADARIRFLAEHDVLTGLPNRVLFAERLREALAPERLRRMVAVHCLDLDDFKGVNDSLGHPVGDQLLVAAATRMASTLRAGDVLARLGGDEFAVIQPDIAGPEEAAETAARLVQALGRPFCIAGYTLRSGGSVGTALAPLHGMTAEALLQRADIALYRAKSGGRGRSMLFTADQEERLVERRRLEEDLHQAVQGRQMVLAYQPKFRLRDGGLDGVEALLRWQHPERGWIPPGLFIPVAEETGLIHKLTRFVLEEACRQALRWRAEGLEVPVAVNLSAAEFGAGQGTRLVQEALEATGGDPRLLEVEVTEGVFLRKAERAAAEVAALRRLGVRVALDDFGTGYSSLGYLQHLPFDVIKVDRQFVDRIEEAGPSLHIVDAVIRLAHGLSAKVVAEGVERRGQLQALAELGCDQAQGFLLSRPLAAEALPALIARRRPGQDVTKLEAA</sequence>
<evidence type="ECO:0000259" key="3">
    <source>
        <dbReference type="PROSITE" id="PS50113"/>
    </source>
</evidence>
<dbReference type="Pfam" id="PF08448">
    <property type="entry name" value="PAS_4"/>
    <property type="match status" value="1"/>
</dbReference>
<keyword evidence="1" id="KW-0812">Transmembrane</keyword>
<feature type="domain" description="PAC" evidence="3">
    <location>
        <begin position="280"/>
        <end position="332"/>
    </location>
</feature>
<proteinExistence type="predicted"/>
<dbReference type="EMBL" id="QGNA01000004">
    <property type="protein sequence ID" value="PWS35519.1"/>
    <property type="molecule type" value="Genomic_DNA"/>
</dbReference>
<dbReference type="AlphaFoldDB" id="A0A317FC52"/>
<dbReference type="Gene3D" id="3.20.20.450">
    <property type="entry name" value="EAL domain"/>
    <property type="match status" value="1"/>
</dbReference>
<comment type="caution">
    <text evidence="6">The sequence shown here is derived from an EMBL/GenBank/DDBJ whole genome shotgun (WGS) entry which is preliminary data.</text>
</comment>
<evidence type="ECO:0000256" key="1">
    <source>
        <dbReference type="SAM" id="Phobius"/>
    </source>
</evidence>
<gene>
    <name evidence="6" type="ORF">DFH01_18115</name>
</gene>
<dbReference type="CDD" id="cd01949">
    <property type="entry name" value="GGDEF"/>
    <property type="match status" value="1"/>
</dbReference>
<dbReference type="SUPFAM" id="SSF141868">
    <property type="entry name" value="EAL domain-like"/>
    <property type="match status" value="1"/>
</dbReference>
<dbReference type="SUPFAM" id="SSF55785">
    <property type="entry name" value="PYP-like sensor domain (PAS domain)"/>
    <property type="match status" value="1"/>
</dbReference>
<dbReference type="PANTHER" id="PTHR44757:SF2">
    <property type="entry name" value="BIOFILM ARCHITECTURE MAINTENANCE PROTEIN MBAA"/>
    <property type="match status" value="1"/>
</dbReference>
<organism evidence="6 7">
    <name type="scientific">Falsiroseomonas bella</name>
    <dbReference type="NCBI Taxonomy" id="2184016"/>
    <lineage>
        <taxon>Bacteria</taxon>
        <taxon>Pseudomonadati</taxon>
        <taxon>Pseudomonadota</taxon>
        <taxon>Alphaproteobacteria</taxon>
        <taxon>Acetobacterales</taxon>
        <taxon>Roseomonadaceae</taxon>
        <taxon>Falsiroseomonas</taxon>
    </lineage>
</organism>
<reference evidence="7" key="1">
    <citation type="submission" date="2018-05" db="EMBL/GenBank/DDBJ databases">
        <authorList>
            <person name="Du Z."/>
            <person name="Wang X."/>
        </authorList>
    </citation>
    <scope>NUCLEOTIDE SEQUENCE [LARGE SCALE GENOMIC DNA]</scope>
    <source>
        <strain evidence="7">CQN31</strain>
    </source>
</reference>
<feature type="transmembrane region" description="Helical" evidence="1">
    <location>
        <begin position="175"/>
        <end position="197"/>
    </location>
</feature>
<dbReference type="PROSITE" id="PS50887">
    <property type="entry name" value="GGDEF"/>
    <property type="match status" value="1"/>
</dbReference>
<dbReference type="InterPro" id="IPR029787">
    <property type="entry name" value="Nucleotide_cyclase"/>
</dbReference>
<dbReference type="SUPFAM" id="SSF55073">
    <property type="entry name" value="Nucleotide cyclase"/>
    <property type="match status" value="1"/>
</dbReference>
<name>A0A317FC52_9PROT</name>
<evidence type="ECO:0000313" key="7">
    <source>
        <dbReference type="Proteomes" id="UP000245765"/>
    </source>
</evidence>
<feature type="domain" description="PAS" evidence="2">
    <location>
        <begin position="207"/>
        <end position="244"/>
    </location>
</feature>
<accession>A0A317FC52</accession>
<dbReference type="CDD" id="cd01948">
    <property type="entry name" value="EAL"/>
    <property type="match status" value="1"/>
</dbReference>
<keyword evidence="1" id="KW-0472">Membrane</keyword>
<dbReference type="SMART" id="SM00052">
    <property type="entry name" value="EAL"/>
    <property type="match status" value="1"/>
</dbReference>
<dbReference type="PROSITE" id="PS50112">
    <property type="entry name" value="PAS"/>
    <property type="match status" value="1"/>
</dbReference>
<evidence type="ECO:0000259" key="4">
    <source>
        <dbReference type="PROSITE" id="PS50883"/>
    </source>
</evidence>
<dbReference type="InterPro" id="IPR043128">
    <property type="entry name" value="Rev_trsase/Diguanyl_cyclase"/>
</dbReference>
<dbReference type="PANTHER" id="PTHR44757">
    <property type="entry name" value="DIGUANYLATE CYCLASE DGCP"/>
    <property type="match status" value="1"/>
</dbReference>
<evidence type="ECO:0000313" key="6">
    <source>
        <dbReference type="EMBL" id="PWS35519.1"/>
    </source>
</evidence>
<protein>
    <submittedName>
        <fullName evidence="6">Diguanylate cyclase</fullName>
    </submittedName>
</protein>
<dbReference type="InterPro" id="IPR035919">
    <property type="entry name" value="EAL_sf"/>
</dbReference>
<dbReference type="Proteomes" id="UP000245765">
    <property type="component" value="Unassembled WGS sequence"/>
</dbReference>
<dbReference type="Pfam" id="PF00990">
    <property type="entry name" value="GGDEF"/>
    <property type="match status" value="1"/>
</dbReference>
<dbReference type="NCBIfam" id="TIGR00229">
    <property type="entry name" value="sensory_box"/>
    <property type="match status" value="1"/>
</dbReference>
<evidence type="ECO:0000259" key="5">
    <source>
        <dbReference type="PROSITE" id="PS50887"/>
    </source>
</evidence>
<dbReference type="OrthoDB" id="7251575at2"/>
<feature type="domain" description="GGDEF" evidence="5">
    <location>
        <begin position="363"/>
        <end position="496"/>
    </location>
</feature>
<dbReference type="Pfam" id="PF00563">
    <property type="entry name" value="EAL"/>
    <property type="match status" value="1"/>
</dbReference>
<dbReference type="SMART" id="SM00091">
    <property type="entry name" value="PAS"/>
    <property type="match status" value="1"/>
</dbReference>
<dbReference type="InterPro" id="IPR000014">
    <property type="entry name" value="PAS"/>
</dbReference>
<dbReference type="NCBIfam" id="TIGR00254">
    <property type="entry name" value="GGDEF"/>
    <property type="match status" value="1"/>
</dbReference>
<keyword evidence="7" id="KW-1185">Reference proteome</keyword>
<dbReference type="InterPro" id="IPR000160">
    <property type="entry name" value="GGDEF_dom"/>
</dbReference>
<keyword evidence="1" id="KW-1133">Transmembrane helix</keyword>
<dbReference type="CDD" id="cd00130">
    <property type="entry name" value="PAS"/>
    <property type="match status" value="1"/>
</dbReference>
<dbReference type="SMART" id="SM00086">
    <property type="entry name" value="PAC"/>
    <property type="match status" value="1"/>
</dbReference>
<dbReference type="Gene3D" id="3.30.70.270">
    <property type="match status" value="1"/>
</dbReference>
<dbReference type="RefSeq" id="WP_109871886.1">
    <property type="nucleotide sequence ID" value="NZ_QGNA01000004.1"/>
</dbReference>
<dbReference type="SMART" id="SM00267">
    <property type="entry name" value="GGDEF"/>
    <property type="match status" value="1"/>
</dbReference>
<feature type="domain" description="EAL" evidence="4">
    <location>
        <begin position="505"/>
        <end position="758"/>
    </location>
</feature>
<dbReference type="InterPro" id="IPR001610">
    <property type="entry name" value="PAC"/>
</dbReference>
<dbReference type="PROSITE" id="PS50883">
    <property type="entry name" value="EAL"/>
    <property type="match status" value="1"/>
</dbReference>
<evidence type="ECO:0000259" key="2">
    <source>
        <dbReference type="PROSITE" id="PS50112"/>
    </source>
</evidence>
<dbReference type="InterPro" id="IPR035965">
    <property type="entry name" value="PAS-like_dom_sf"/>
</dbReference>
<dbReference type="InterPro" id="IPR001633">
    <property type="entry name" value="EAL_dom"/>
</dbReference>
<dbReference type="Gene3D" id="3.30.450.20">
    <property type="entry name" value="PAS domain"/>
    <property type="match status" value="1"/>
</dbReference>
<dbReference type="InterPro" id="IPR052155">
    <property type="entry name" value="Biofilm_reg_signaling"/>
</dbReference>
<dbReference type="PROSITE" id="PS50113">
    <property type="entry name" value="PAC"/>
    <property type="match status" value="1"/>
</dbReference>